<dbReference type="InterPro" id="IPR020588">
    <property type="entry name" value="RecA_ATP-bd"/>
</dbReference>
<dbReference type="InterPro" id="IPR052093">
    <property type="entry name" value="HR_Repair_Mediator"/>
</dbReference>
<evidence type="ECO:0000256" key="4">
    <source>
        <dbReference type="ARBA" id="ARBA00022840"/>
    </source>
</evidence>
<feature type="region of interest" description="Disordered" evidence="7">
    <location>
        <begin position="353"/>
        <end position="373"/>
    </location>
</feature>
<dbReference type="PANTHER" id="PTHR46239">
    <property type="entry name" value="DNA REPAIR PROTEIN RAD51 HOMOLOG 3 RAD51C"/>
    <property type="match status" value="1"/>
</dbReference>
<organism evidence="9 10">
    <name type="scientific">Kluyveromyces marxianus</name>
    <name type="common">Yeast</name>
    <name type="synonym">Candida kefyr</name>
    <dbReference type="NCBI Taxonomy" id="4911"/>
    <lineage>
        <taxon>Eukaryota</taxon>
        <taxon>Fungi</taxon>
        <taxon>Dikarya</taxon>
        <taxon>Ascomycota</taxon>
        <taxon>Saccharomycotina</taxon>
        <taxon>Saccharomycetes</taxon>
        <taxon>Saccharomycetales</taxon>
        <taxon>Saccharomycetaceae</taxon>
        <taxon>Kluyveromyces</taxon>
    </lineage>
</organism>
<evidence type="ECO:0000256" key="2">
    <source>
        <dbReference type="ARBA" id="ARBA00022741"/>
    </source>
</evidence>
<dbReference type="EMBL" id="CP015055">
    <property type="protein sequence ID" value="QGN14618.1"/>
    <property type="molecule type" value="Genomic_DNA"/>
</dbReference>
<keyword evidence="3" id="KW-0227">DNA damage</keyword>
<comment type="subcellular location">
    <subcellularLocation>
        <location evidence="1">Nucleus</location>
    </subcellularLocation>
</comment>
<name>A0ABX6EWJ2_KLUMA</name>
<reference evidence="9 10" key="1">
    <citation type="submission" date="2016-03" db="EMBL/GenBank/DDBJ databases">
        <title>How can Kluyveromyces marxianus grow so fast - potential evolutionary course in Saccharomyces Complex revealed by comparative genomics.</title>
        <authorList>
            <person name="Mo W."/>
            <person name="Lu W."/>
            <person name="Yang X."/>
            <person name="Qi J."/>
            <person name="Lv H."/>
        </authorList>
    </citation>
    <scope>NUCLEOTIDE SEQUENCE [LARGE SCALE GENOMIC DNA]</scope>
    <source>
        <strain evidence="9 10">FIM1</strain>
    </source>
</reference>
<feature type="region of interest" description="Disordered" evidence="7">
    <location>
        <begin position="400"/>
        <end position="422"/>
    </location>
</feature>
<accession>A0ABX6EWJ2</accession>
<feature type="compositionally biased region" description="Low complexity" evidence="7">
    <location>
        <begin position="289"/>
        <end position="313"/>
    </location>
</feature>
<proteinExistence type="predicted"/>
<evidence type="ECO:0000256" key="1">
    <source>
        <dbReference type="ARBA" id="ARBA00004123"/>
    </source>
</evidence>
<gene>
    <name evidence="9" type="primary">RAD55</name>
    <name evidence="9" type="ORF">FIM1_1282</name>
</gene>
<evidence type="ECO:0000313" key="9">
    <source>
        <dbReference type="EMBL" id="QGN14618.1"/>
    </source>
</evidence>
<keyword evidence="10" id="KW-1185">Reference proteome</keyword>
<feature type="region of interest" description="Disordered" evidence="7">
    <location>
        <begin position="287"/>
        <end position="340"/>
    </location>
</feature>
<evidence type="ECO:0000256" key="6">
    <source>
        <dbReference type="ARBA" id="ARBA00023242"/>
    </source>
</evidence>
<keyword evidence="4" id="KW-0067">ATP-binding</keyword>
<dbReference type="Proteomes" id="UP000422736">
    <property type="component" value="Chromosome 2"/>
</dbReference>
<dbReference type="InterPro" id="IPR027417">
    <property type="entry name" value="P-loop_NTPase"/>
</dbReference>
<keyword evidence="6" id="KW-0539">Nucleus</keyword>
<evidence type="ECO:0000256" key="7">
    <source>
        <dbReference type="SAM" id="MobiDB-lite"/>
    </source>
</evidence>
<dbReference type="Pfam" id="PF06745">
    <property type="entry name" value="ATPase"/>
    <property type="match status" value="1"/>
</dbReference>
<evidence type="ECO:0000256" key="5">
    <source>
        <dbReference type="ARBA" id="ARBA00023204"/>
    </source>
</evidence>
<evidence type="ECO:0000313" key="10">
    <source>
        <dbReference type="Proteomes" id="UP000422736"/>
    </source>
</evidence>
<dbReference type="PROSITE" id="PS50162">
    <property type="entry name" value="RECA_2"/>
    <property type="match status" value="1"/>
</dbReference>
<feature type="compositionally biased region" description="Polar residues" evidence="7">
    <location>
        <begin position="400"/>
        <end position="411"/>
    </location>
</feature>
<keyword evidence="2" id="KW-0547">Nucleotide-binding</keyword>
<keyword evidence="5" id="KW-0234">DNA repair</keyword>
<evidence type="ECO:0000259" key="8">
    <source>
        <dbReference type="PROSITE" id="PS50162"/>
    </source>
</evidence>
<dbReference type="Gene3D" id="3.40.50.300">
    <property type="entry name" value="P-loop containing nucleotide triphosphate hydrolases"/>
    <property type="match status" value="1"/>
</dbReference>
<sequence>MSLGVPLSQIIQGRSERVRSGIKGLDAALNDGFQPQSIYEVYGVPGIGKTKLGVQLMNENCEKTKCLWIDTVEQAPLSLIEDSETCYFTRVKKFTQLWYMFQHLEKSYGLIVIDGFSQLVVEYLRVYEKNSGKRVSLHDFKVKSLIHIFAIMTKYATANNTVIVLLNDAMNTGYQDYSDEAVTSYQGDASSGSFLVKSVKKRHIQVLKSGLIANAAVGGKDGRWEVFLRSRIGLFWVWDPASESKVPDVLRQFVVWKRSSSQPQIVYVKTNERGKFCDGPVAPPVKMASTSTPSITPSVTTPSVTTSPPISSTEIGKESTTPRTESENESELDSASESSIRKRRRILRAVVRTDPGPTSNSELIKSHSQPPTPTFSQNIIQFTPRIVYSDAPVEFTTPEVSTSSIGSLQTSDDLDIVYNSEG</sequence>
<evidence type="ECO:0000256" key="3">
    <source>
        <dbReference type="ARBA" id="ARBA00022763"/>
    </source>
</evidence>
<feature type="compositionally biased region" description="Polar residues" evidence="7">
    <location>
        <begin position="356"/>
        <end position="373"/>
    </location>
</feature>
<feature type="domain" description="RecA family profile 1" evidence="8">
    <location>
        <begin position="14"/>
        <end position="169"/>
    </location>
</feature>
<protein>
    <submittedName>
        <fullName evidence="9">P-loop NTPase super family</fullName>
    </submittedName>
</protein>
<dbReference type="InterPro" id="IPR014774">
    <property type="entry name" value="KaiC-like_dom"/>
</dbReference>
<dbReference type="PANTHER" id="PTHR46239:SF1">
    <property type="entry name" value="DNA REPAIR PROTEIN RAD51 HOMOLOG 3"/>
    <property type="match status" value="1"/>
</dbReference>
<dbReference type="SUPFAM" id="SSF52540">
    <property type="entry name" value="P-loop containing nucleoside triphosphate hydrolases"/>
    <property type="match status" value="1"/>
</dbReference>
<reference evidence="9 10" key="2">
    <citation type="submission" date="2019-11" db="EMBL/GenBank/DDBJ databases">
        <authorList>
            <person name="Lu H."/>
        </authorList>
    </citation>
    <scope>NUCLEOTIDE SEQUENCE [LARGE SCALE GENOMIC DNA]</scope>
    <source>
        <strain evidence="9 10">FIM1</strain>
    </source>
</reference>